<organism evidence="1 2">
    <name type="scientific">Pigmentiphaga humi</name>
    <dbReference type="NCBI Taxonomy" id="2478468"/>
    <lineage>
        <taxon>Bacteria</taxon>
        <taxon>Pseudomonadati</taxon>
        <taxon>Pseudomonadota</taxon>
        <taxon>Betaproteobacteria</taxon>
        <taxon>Burkholderiales</taxon>
        <taxon>Alcaligenaceae</taxon>
        <taxon>Pigmentiphaga</taxon>
    </lineage>
</organism>
<reference evidence="1 2" key="1">
    <citation type="submission" date="2018-10" db="EMBL/GenBank/DDBJ databases">
        <authorList>
            <person name="Criscuolo A."/>
        </authorList>
    </citation>
    <scope>NUCLEOTIDE SEQUENCE [LARGE SCALE GENOMIC DNA]</scope>
    <source>
        <strain evidence="1">DnA1</strain>
    </source>
</reference>
<proteinExistence type="predicted"/>
<name>A0A3P4AVM1_9BURK</name>
<accession>A0A3P4AVM1</accession>
<evidence type="ECO:0000313" key="1">
    <source>
        <dbReference type="EMBL" id="VCU68063.1"/>
    </source>
</evidence>
<dbReference type="Proteomes" id="UP000277294">
    <property type="component" value="Unassembled WGS sequence"/>
</dbReference>
<evidence type="ECO:0000313" key="2">
    <source>
        <dbReference type="Proteomes" id="UP000277294"/>
    </source>
</evidence>
<dbReference type="OrthoDB" id="9796641at2"/>
<keyword evidence="2" id="KW-1185">Reference proteome</keyword>
<dbReference type="Pfam" id="PF14384">
    <property type="entry name" value="BrnA_antitoxin"/>
    <property type="match status" value="1"/>
</dbReference>
<dbReference type="EMBL" id="UWPJ01000005">
    <property type="protein sequence ID" value="VCU68063.1"/>
    <property type="molecule type" value="Genomic_DNA"/>
</dbReference>
<dbReference type="AlphaFoldDB" id="A0A3P4AVM1"/>
<sequence length="102" mass="11431">MPGSKTRTNREKALLAMKQPPAGGYFVWDGKDEDERPLTKQEMEAGIAEARARRGRPAGSNKSATTIRFDEEVLAAFRATGRGWQTRMNNALKDWLKTHSPN</sequence>
<protein>
    <recommendedName>
        <fullName evidence="3">BrnA antitoxin of type II toxin-antitoxin system</fullName>
    </recommendedName>
</protein>
<evidence type="ECO:0008006" key="3">
    <source>
        <dbReference type="Google" id="ProtNLM"/>
    </source>
</evidence>
<dbReference type="InterPro" id="IPR025528">
    <property type="entry name" value="BrnA_antitoxin"/>
</dbReference>
<gene>
    <name evidence="1" type="ORF">PIGHUM_00110</name>
</gene>